<dbReference type="Proteomes" id="UP001212152">
    <property type="component" value="Unassembled WGS sequence"/>
</dbReference>
<dbReference type="PANTHER" id="PTHR10555">
    <property type="entry name" value="SORTING NEXIN"/>
    <property type="match status" value="1"/>
</dbReference>
<gene>
    <name evidence="3" type="primary">VPS5</name>
    <name evidence="3" type="ORF">HDU87_005032</name>
</gene>
<dbReference type="GO" id="GO:0035091">
    <property type="term" value="F:phosphatidylinositol binding"/>
    <property type="evidence" value="ECO:0007669"/>
    <property type="project" value="InterPro"/>
</dbReference>
<dbReference type="PROSITE" id="PS50195">
    <property type="entry name" value="PX"/>
    <property type="match status" value="1"/>
</dbReference>
<evidence type="ECO:0000259" key="2">
    <source>
        <dbReference type="PROSITE" id="PS50195"/>
    </source>
</evidence>
<evidence type="ECO:0000313" key="3">
    <source>
        <dbReference type="EMBL" id="KAJ3184186.1"/>
    </source>
</evidence>
<feature type="domain" description="PX" evidence="2">
    <location>
        <begin position="287"/>
        <end position="403"/>
    </location>
</feature>
<dbReference type="AlphaFoldDB" id="A0AAD5TR27"/>
<evidence type="ECO:0000256" key="1">
    <source>
        <dbReference type="SAM" id="MobiDB-lite"/>
    </source>
</evidence>
<reference evidence="3" key="1">
    <citation type="submission" date="2020-05" db="EMBL/GenBank/DDBJ databases">
        <title>Phylogenomic resolution of chytrid fungi.</title>
        <authorList>
            <person name="Stajich J.E."/>
            <person name="Amses K."/>
            <person name="Simmons R."/>
            <person name="Seto K."/>
            <person name="Myers J."/>
            <person name="Bonds A."/>
            <person name="Quandt C.A."/>
            <person name="Barry K."/>
            <person name="Liu P."/>
            <person name="Grigoriev I."/>
            <person name="Longcore J.E."/>
            <person name="James T.Y."/>
        </authorList>
    </citation>
    <scope>NUCLEOTIDE SEQUENCE</scope>
    <source>
        <strain evidence="3">JEL0379</strain>
    </source>
</reference>
<protein>
    <submittedName>
        <fullName evidence="3">Vacuolar protein sorting-associated protein 5</fullName>
    </submittedName>
</protein>
<evidence type="ECO:0000313" key="4">
    <source>
        <dbReference type="Proteomes" id="UP001212152"/>
    </source>
</evidence>
<dbReference type="GO" id="GO:0042147">
    <property type="term" value="P:retrograde transport, endosome to Golgi"/>
    <property type="evidence" value="ECO:0007669"/>
    <property type="project" value="TreeGrafter"/>
</dbReference>
<sequence length="650" mass="71353">MDLEEEDPWAQANAWADDPLLTVRPAAVPVSHVPSALSEPLPDEPQADASTPPAPPPPPTLPAPASTSVPVSPPPRKAPKSPAVPVKHRQPPRAPEPHPLDLRPPEPHPLDGTFTPRAASPPSPVPAPPEALSPILRPASIASPPSLPAFHDLDYGQADDHIAFTLNLSPTRPETASMLPFPPSLKSPHSDDDGDFDLGLSPQNPSARPSSTTPTRPVIRKADYDPLTSSLENPVDDVGLGDSLAAEVGKWASSPKPGSGLRLSAPARGAEARQQVVREPPPIEAKYVFKCDVTDPMKVSQAMGAYVLYRVTTKTNCPQYRSSDVTVNRRFSDFFWLFDKLISSHPGIIVPPVPEKQALGRFQEEFVESRRTGLEHFVRKVVSHPVLQEDADLRAFLESETFLADRKKAEGKGFLGVFSGAAAASVPAVKLEVDPVFESRRARIEAFEPQLRALSRALDEWQRLQADLSLATHETAAAMQQIANADMSRTPLSTNLTQLAEIHKRVTDLQEKQAKLDIVALDSNAQYYVRVVNSVQIAFASRARAFQTWQSASSALQRKREALDKLHAARATRSDRIAATIAEIDELELQTHVTENTFRDVSAVLRYELERFDADMNADFVTATKTFLAAFIESQREIKELWEGYRETEY</sequence>
<dbReference type="PRINTS" id="PR01217">
    <property type="entry name" value="PRICHEXTENSN"/>
</dbReference>
<dbReference type="Pfam" id="PF00787">
    <property type="entry name" value="PX"/>
    <property type="match status" value="1"/>
</dbReference>
<dbReference type="Gene3D" id="3.30.1520.10">
    <property type="entry name" value="Phox-like domain"/>
    <property type="match status" value="1"/>
</dbReference>
<dbReference type="SUPFAM" id="SSF64268">
    <property type="entry name" value="PX domain"/>
    <property type="match status" value="1"/>
</dbReference>
<feature type="compositionally biased region" description="Low complexity" evidence="1">
    <location>
        <begin position="132"/>
        <end position="144"/>
    </location>
</feature>
<dbReference type="SMART" id="SM00312">
    <property type="entry name" value="PX"/>
    <property type="match status" value="1"/>
</dbReference>
<dbReference type="GO" id="GO:0005829">
    <property type="term" value="C:cytosol"/>
    <property type="evidence" value="ECO:0007669"/>
    <property type="project" value="GOC"/>
</dbReference>
<dbReference type="InterPro" id="IPR015404">
    <property type="entry name" value="Vps5_C"/>
</dbReference>
<dbReference type="Gene3D" id="1.20.1270.60">
    <property type="entry name" value="Arfaptin homology (AH) domain/BAR domain"/>
    <property type="match status" value="1"/>
</dbReference>
<comment type="caution">
    <text evidence="3">The sequence shown here is derived from an EMBL/GenBank/DDBJ whole genome shotgun (WGS) entry which is preliminary data.</text>
</comment>
<dbReference type="SUPFAM" id="SSF103657">
    <property type="entry name" value="BAR/IMD domain-like"/>
    <property type="match status" value="1"/>
</dbReference>
<name>A0AAD5TR27_9FUNG</name>
<dbReference type="GO" id="GO:0005768">
    <property type="term" value="C:endosome"/>
    <property type="evidence" value="ECO:0007669"/>
    <property type="project" value="TreeGrafter"/>
</dbReference>
<feature type="compositionally biased region" description="Pro residues" evidence="1">
    <location>
        <begin position="119"/>
        <end position="131"/>
    </location>
</feature>
<dbReference type="CDD" id="cd06859">
    <property type="entry name" value="PX_SNX1_2_like"/>
    <property type="match status" value="1"/>
</dbReference>
<dbReference type="InterPro" id="IPR001683">
    <property type="entry name" value="PX_dom"/>
</dbReference>
<dbReference type="GO" id="GO:0045053">
    <property type="term" value="P:protein retention in Golgi apparatus"/>
    <property type="evidence" value="ECO:0007669"/>
    <property type="project" value="TreeGrafter"/>
</dbReference>
<feature type="region of interest" description="Disordered" evidence="1">
    <location>
        <begin position="1"/>
        <end position="20"/>
    </location>
</feature>
<feature type="compositionally biased region" description="Polar residues" evidence="1">
    <location>
        <begin position="202"/>
        <end position="215"/>
    </location>
</feature>
<dbReference type="Pfam" id="PF09325">
    <property type="entry name" value="Vps5"/>
    <property type="match status" value="1"/>
</dbReference>
<proteinExistence type="predicted"/>
<accession>A0AAD5TR27</accession>
<dbReference type="InterPro" id="IPR027267">
    <property type="entry name" value="AH/BAR_dom_sf"/>
</dbReference>
<dbReference type="InterPro" id="IPR036871">
    <property type="entry name" value="PX_dom_sf"/>
</dbReference>
<dbReference type="EMBL" id="JADGJQ010000004">
    <property type="protein sequence ID" value="KAJ3184186.1"/>
    <property type="molecule type" value="Genomic_DNA"/>
</dbReference>
<feature type="compositionally biased region" description="Basic and acidic residues" evidence="1">
    <location>
        <begin position="95"/>
        <end position="109"/>
    </location>
</feature>
<dbReference type="PANTHER" id="PTHR10555:SF170">
    <property type="entry name" value="FI18122P1"/>
    <property type="match status" value="1"/>
</dbReference>
<keyword evidence="4" id="KW-1185">Reference proteome</keyword>
<organism evidence="3 4">
    <name type="scientific">Geranomyces variabilis</name>
    <dbReference type="NCBI Taxonomy" id="109894"/>
    <lineage>
        <taxon>Eukaryota</taxon>
        <taxon>Fungi</taxon>
        <taxon>Fungi incertae sedis</taxon>
        <taxon>Chytridiomycota</taxon>
        <taxon>Chytridiomycota incertae sedis</taxon>
        <taxon>Chytridiomycetes</taxon>
        <taxon>Spizellomycetales</taxon>
        <taxon>Powellomycetaceae</taxon>
        <taxon>Geranomyces</taxon>
    </lineage>
</organism>
<feature type="compositionally biased region" description="Pro residues" evidence="1">
    <location>
        <begin position="52"/>
        <end position="62"/>
    </location>
</feature>
<feature type="region of interest" description="Disordered" evidence="1">
    <location>
        <begin position="34"/>
        <end position="153"/>
    </location>
</feature>
<feature type="region of interest" description="Disordered" evidence="1">
    <location>
        <begin position="166"/>
        <end position="238"/>
    </location>
</feature>